<evidence type="ECO:0000313" key="3">
    <source>
        <dbReference type="EMBL" id="KAA6402975.1"/>
    </source>
</evidence>
<feature type="region of interest" description="Disordered" evidence="1">
    <location>
        <begin position="286"/>
        <end position="428"/>
    </location>
</feature>
<feature type="compositionally biased region" description="Basic and acidic residues" evidence="1">
    <location>
        <begin position="330"/>
        <end position="354"/>
    </location>
</feature>
<feature type="transmembrane region" description="Helical" evidence="2">
    <location>
        <begin position="29"/>
        <end position="52"/>
    </location>
</feature>
<proteinExistence type="predicted"/>
<dbReference type="Proteomes" id="UP000324800">
    <property type="component" value="Unassembled WGS sequence"/>
</dbReference>
<dbReference type="AlphaFoldDB" id="A0A5J4X8T9"/>
<reference evidence="3 4" key="1">
    <citation type="submission" date="2019-03" db="EMBL/GenBank/DDBJ databases">
        <title>Single cell metagenomics reveals metabolic interactions within the superorganism composed of flagellate Streblomastix strix and complex community of Bacteroidetes bacteria on its surface.</title>
        <authorList>
            <person name="Treitli S.C."/>
            <person name="Kolisko M."/>
            <person name="Husnik F."/>
            <person name="Keeling P."/>
            <person name="Hampl V."/>
        </authorList>
    </citation>
    <scope>NUCLEOTIDE SEQUENCE [LARGE SCALE GENOMIC DNA]</scope>
    <source>
        <strain evidence="3">ST1C</strain>
    </source>
</reference>
<comment type="caution">
    <text evidence="3">The sequence shown here is derived from an EMBL/GenBank/DDBJ whole genome shotgun (WGS) entry which is preliminary data.</text>
</comment>
<dbReference type="PANTHER" id="PTHR23353:SF23">
    <property type="entry name" value="PROTEIN HAIRLESS"/>
    <property type="match status" value="1"/>
</dbReference>
<keyword evidence="2" id="KW-1133">Transmembrane helix</keyword>
<organism evidence="3 4">
    <name type="scientific">Streblomastix strix</name>
    <dbReference type="NCBI Taxonomy" id="222440"/>
    <lineage>
        <taxon>Eukaryota</taxon>
        <taxon>Metamonada</taxon>
        <taxon>Preaxostyla</taxon>
        <taxon>Oxymonadida</taxon>
        <taxon>Streblomastigidae</taxon>
        <taxon>Streblomastix</taxon>
    </lineage>
</organism>
<keyword evidence="2" id="KW-0812">Transmembrane</keyword>
<feature type="compositionally biased region" description="Polar residues" evidence="1">
    <location>
        <begin position="396"/>
        <end position="406"/>
    </location>
</feature>
<accession>A0A5J4X8T9</accession>
<feature type="compositionally biased region" description="Basic and acidic residues" evidence="1">
    <location>
        <begin position="413"/>
        <end position="428"/>
    </location>
</feature>
<dbReference type="EMBL" id="SNRW01000157">
    <property type="protein sequence ID" value="KAA6402975.1"/>
    <property type="molecule type" value="Genomic_DNA"/>
</dbReference>
<evidence type="ECO:0000313" key="4">
    <source>
        <dbReference type="Proteomes" id="UP000324800"/>
    </source>
</evidence>
<feature type="compositionally biased region" description="Low complexity" evidence="1">
    <location>
        <begin position="461"/>
        <end position="479"/>
    </location>
</feature>
<evidence type="ECO:0000256" key="1">
    <source>
        <dbReference type="SAM" id="MobiDB-lite"/>
    </source>
</evidence>
<feature type="compositionally biased region" description="Basic and acidic residues" evidence="1">
    <location>
        <begin position="492"/>
        <end position="505"/>
    </location>
</feature>
<feature type="compositionally biased region" description="Low complexity" evidence="1">
    <location>
        <begin position="358"/>
        <end position="386"/>
    </location>
</feature>
<keyword evidence="2" id="KW-0472">Membrane</keyword>
<evidence type="ECO:0000256" key="2">
    <source>
        <dbReference type="SAM" id="Phobius"/>
    </source>
</evidence>
<feature type="transmembrane region" description="Helical" evidence="2">
    <location>
        <begin position="233"/>
        <end position="260"/>
    </location>
</feature>
<sequence length="524" mass="60035">MPCCDVFNGIMRIAVTGTFPNSPVKPERIVAIGSVYALVLSIFAYLAAGVLYSMSYENNINIYYGMADCFLVQYAQYDNIKPFDEFTRGSCVSIFNVEVVPINASQPNNKRNLNEFMSKNNKMDQNYKQREKLKEEINEETKGENLIEGLMNPFFSRITEITQQEINPNFDESTLGDEGQYQRCFFDAGLALKPTSNQQQHLNTLSDVRHFRFDVSTKKLIRRVILIFPEISLIFNVLLLMLIFLVPAFIIIPIAIWLIYLTYKQVRRCVVHRNLRDMGIFDEENEENQNQDNNQNNNNNNNNNNQNNNNNENNNRRNHIVGPDAQNIPQRERNNERNQQMEDIGDLRQPDSSRRMRNSSSSGSGSSSSSNISSASNSSSSLTSNMRRVDDGSGFVVQSSGQNSPRTKTRKYKEKEKEKEKINEKEKEKLISDALEDDLYDTSSQQQQPQLIQTPSDSQLLQLNSSQSSTSSLQSSTSQEPLLHPVIQPSSQEDREREIKERDVARRARVRYLEQLQRNKGTNG</sequence>
<name>A0A5J4X8T9_9EUKA</name>
<dbReference type="InterPro" id="IPR053019">
    <property type="entry name" value="GATA_zinc_finger"/>
</dbReference>
<feature type="compositionally biased region" description="Low complexity" evidence="1">
    <location>
        <begin position="290"/>
        <end position="313"/>
    </location>
</feature>
<protein>
    <submittedName>
        <fullName evidence="3">Uncharacterized protein</fullName>
    </submittedName>
</protein>
<gene>
    <name evidence="3" type="ORF">EZS28_001500</name>
</gene>
<dbReference type="PANTHER" id="PTHR23353">
    <property type="entry name" value="RAB-GAP/TBC-RELATED"/>
    <property type="match status" value="1"/>
</dbReference>
<feature type="region of interest" description="Disordered" evidence="1">
    <location>
        <begin position="461"/>
        <end position="505"/>
    </location>
</feature>